<feature type="region of interest" description="Disordered" evidence="5">
    <location>
        <begin position="505"/>
        <end position="555"/>
    </location>
</feature>
<dbReference type="SMART" id="SM00320">
    <property type="entry name" value="WD40"/>
    <property type="match status" value="4"/>
</dbReference>
<feature type="repeat" description="WD" evidence="3">
    <location>
        <begin position="328"/>
        <end position="363"/>
    </location>
</feature>
<dbReference type="Pfam" id="PF00400">
    <property type="entry name" value="WD40"/>
    <property type="match status" value="2"/>
</dbReference>
<evidence type="ECO:0000256" key="1">
    <source>
        <dbReference type="ARBA" id="ARBA00022574"/>
    </source>
</evidence>
<name>A0A9P1N6X9_9PELO</name>
<feature type="coiled-coil region" evidence="4">
    <location>
        <begin position="373"/>
        <end position="400"/>
    </location>
</feature>
<dbReference type="InterPro" id="IPR015943">
    <property type="entry name" value="WD40/YVTN_repeat-like_dom_sf"/>
</dbReference>
<keyword evidence="2" id="KW-0677">Repeat</keyword>
<evidence type="ECO:0000313" key="6">
    <source>
        <dbReference type="EMBL" id="CAI5452079.1"/>
    </source>
</evidence>
<dbReference type="OrthoDB" id="4869960at2759"/>
<feature type="repeat" description="WD" evidence="3">
    <location>
        <begin position="31"/>
        <end position="72"/>
    </location>
</feature>
<dbReference type="SUPFAM" id="SSF50978">
    <property type="entry name" value="WD40 repeat-like"/>
    <property type="match status" value="1"/>
</dbReference>
<reference evidence="6" key="1">
    <citation type="submission" date="2022-11" db="EMBL/GenBank/DDBJ databases">
        <authorList>
            <person name="Kikuchi T."/>
        </authorList>
    </citation>
    <scope>NUCLEOTIDE SEQUENCE</scope>
    <source>
        <strain evidence="6">PS1010</strain>
    </source>
</reference>
<dbReference type="PANTHER" id="PTHR15574:SF43">
    <property type="entry name" value="DDB1- AND CUL4-ASSOCIATED FACTOR 5"/>
    <property type="match status" value="1"/>
</dbReference>
<dbReference type="EMBL" id="CANHGI010000005">
    <property type="protein sequence ID" value="CAI5452079.1"/>
    <property type="molecule type" value="Genomic_DNA"/>
</dbReference>
<evidence type="ECO:0000256" key="4">
    <source>
        <dbReference type="SAM" id="Coils"/>
    </source>
</evidence>
<dbReference type="PROSITE" id="PS50082">
    <property type="entry name" value="WD_REPEATS_2"/>
    <property type="match status" value="2"/>
</dbReference>
<keyword evidence="4" id="KW-0175">Coiled coil</keyword>
<gene>
    <name evidence="6" type="ORF">CAMP_LOCUS14716</name>
</gene>
<keyword evidence="7" id="KW-1185">Reference proteome</keyword>
<evidence type="ECO:0000313" key="7">
    <source>
        <dbReference type="Proteomes" id="UP001152747"/>
    </source>
</evidence>
<dbReference type="Gene3D" id="2.130.10.10">
    <property type="entry name" value="YVTN repeat-like/Quinoprotein amine dehydrogenase"/>
    <property type="match status" value="2"/>
</dbReference>
<dbReference type="Proteomes" id="UP001152747">
    <property type="component" value="Unassembled WGS sequence"/>
</dbReference>
<dbReference type="GO" id="GO:0005737">
    <property type="term" value="C:cytoplasm"/>
    <property type="evidence" value="ECO:0007669"/>
    <property type="project" value="TreeGrafter"/>
</dbReference>
<accession>A0A9P1N6X9</accession>
<organism evidence="6 7">
    <name type="scientific">Caenorhabditis angaria</name>
    <dbReference type="NCBI Taxonomy" id="860376"/>
    <lineage>
        <taxon>Eukaryota</taxon>
        <taxon>Metazoa</taxon>
        <taxon>Ecdysozoa</taxon>
        <taxon>Nematoda</taxon>
        <taxon>Chromadorea</taxon>
        <taxon>Rhabditida</taxon>
        <taxon>Rhabditina</taxon>
        <taxon>Rhabditomorpha</taxon>
        <taxon>Rhabditoidea</taxon>
        <taxon>Rhabditidae</taxon>
        <taxon>Peloderinae</taxon>
        <taxon>Caenorhabditis</taxon>
    </lineage>
</organism>
<proteinExistence type="predicted"/>
<dbReference type="InterPro" id="IPR045151">
    <property type="entry name" value="DCAF8"/>
</dbReference>
<evidence type="ECO:0000256" key="5">
    <source>
        <dbReference type="SAM" id="MobiDB-lite"/>
    </source>
</evidence>
<dbReference type="InterPro" id="IPR001680">
    <property type="entry name" value="WD40_rpt"/>
</dbReference>
<dbReference type="GO" id="GO:0080008">
    <property type="term" value="C:Cul4-RING E3 ubiquitin ligase complex"/>
    <property type="evidence" value="ECO:0007669"/>
    <property type="project" value="TreeGrafter"/>
</dbReference>
<dbReference type="PANTHER" id="PTHR15574">
    <property type="entry name" value="WD REPEAT DOMAIN-CONTAINING FAMILY"/>
    <property type="match status" value="1"/>
</dbReference>
<dbReference type="GO" id="GO:0045717">
    <property type="term" value="P:negative regulation of fatty acid biosynthetic process"/>
    <property type="evidence" value="ECO:0007669"/>
    <property type="project" value="TreeGrafter"/>
</dbReference>
<evidence type="ECO:0000256" key="3">
    <source>
        <dbReference type="PROSITE-ProRule" id="PRU00221"/>
    </source>
</evidence>
<dbReference type="PROSITE" id="PS50294">
    <property type="entry name" value="WD_REPEATS_REGION"/>
    <property type="match status" value="1"/>
</dbReference>
<evidence type="ECO:0000256" key="2">
    <source>
        <dbReference type="ARBA" id="ARBA00022737"/>
    </source>
</evidence>
<keyword evidence="1 3" id="KW-0853">WD repeat</keyword>
<comment type="caution">
    <text evidence="6">The sequence shown here is derived from an EMBL/GenBank/DDBJ whole genome shotgun (WGS) entry which is preliminary data.</text>
</comment>
<dbReference type="InterPro" id="IPR036322">
    <property type="entry name" value="WD40_repeat_dom_sf"/>
</dbReference>
<sequence length="555" mass="64100">MKRFDAVELGETSSSYFETSFTDSRPCQKDVRGHTGCVNSISLSKNQQYLSSGGDDMHTYIWRVNDMMVERNPKPRAIMKTLHESNIFATEISNDNRTVYSGGRDDVVYRHDIETGECLKTDIDVTQHIDKNVHCIKQCRSNDNTISITRGSIVVTCDTRCNDKVLICKSPRDTFHNSDFNPDTWYLFLTCSLEEGPLIYDLRNLKKPVNEGERRFYGERFFSHFEKYPKNTYSKWSPSGKSFASLQSRHSPIYYDLNARVNHICKDEDYMNVHTMKSMAFLNERTIVTGSDEGTIFIWNVDEVENSDSPGDCDYFETKTINRSTKKLVGHRSIPNQIRYCESSQVIFSSGVENSIKLWSMKTLPYSYDEPFIRRKRDDYITVEMEIEREQRERKEIEDAIGKEGMEGRATWDDVFGGNPMTSESRDTCELFDAHVSQRHFFLDHSDDDDSIEMHLENIRRRLIGVSDDSDESDSDASSNSEPVNRRRRIMANILNELLDEFMDFDAEEDEAGEDDFDDIDEDDDDNESINNEGGDEDADSDSDGEDDIFDEESD</sequence>
<protein>
    <submittedName>
        <fullName evidence="6">Uncharacterized protein</fullName>
    </submittedName>
</protein>
<dbReference type="AlphaFoldDB" id="A0A9P1N6X9"/>